<keyword evidence="4" id="KW-0539">Nucleus</keyword>
<proteinExistence type="inferred from homology"/>
<sequence>MAFSFNAGDASTNAGGFNFGAGTPAPATGGGFSFASTPSASQSSAFASTNTSTPQQPTTTTTTTTSTNYVVASDFHKVFPGMTLAPQLMAILSDNFASVHVQQELLELLPECYEWLLKIEVPTMIPANLTLRQQMEQQQHVQLSDGQIAPLNKKLLQQIKSLADDLHLAEVDAIALLQHAGLDHVRHELQEGGPLVVPVSATATPIVDNVAWAARELYFLQRRVQFQSLLQLWQWRAGAVVATSCERILRATDPLLENELIPRMIEFVRQATTRIGQWMVEVSKLEEEDKRRELNYAKLHLQQLVEERQCVVECLFFIAYHTQMTCQEVVDMVDVIGQLTNRDGPNGGLPILDPFRDVPDVHITTGLATWGPTTTVLKKREDWEKEWVEHAWTSGKAPLSQCVAVLVVAVMAALDTKTLLMDRQRHGPNAFGVGNALLPFGSTSLEGIRDLNQRFSQEAQENWERKDILGLLMLAHAMLLRSCPALLSSPRAGSLSPLAGTTDLKKLWRECIDAPRSFKSITYARLSLIPTLHVPLSLFSNSSCDVSDFLLSTLSDFAAHYLDTLSMSGGWPISREKWMQEAKEDLKIRQVYEEQQRQFAYQFNTSWGVSQQSNMSETIDLLQRPDCMDDLIAFASALCSLKPHYAMKFWALEEADGDSQHQLVRSRTLRDLKDQQIGDDSLRASYISFLAGLALASAYDGKIDGAATVFEMLLDERCQSPDDTMTWTSVVQILKWYATQLGSETSSSGQAGTSRTQTRSGTAYYYDDDYSTRPQYQRAAAVATSAKDRELDEDNIYFLLANLSLITNVVARHPVARLRLLQVGAPSHSSDGSEVVKQDSTLQVMFDLLVKAVTPEVRGKIFSTISELINCDGLDGDNDTQMNDFVRECWKLVEEYQVLPIYLLEQYPSLSSSETSEIPHFSFPSCSMSLVGSSQRKSWIPADPRYSILYEMEYVEAATGVYPSTKGFLDMLKSLIKSGICPNDLGSVWRSRTGCTPYIEYVVDYILPRLSRPFQGFPLLPFRSSNDKLSITVRACEIVKEALSNYLIAEAIGDTYELCLLKAKAVLGIDNLADSVVTQPRMTDGPLDYLRDFGLLLSGTSNSVEGSKLNNAKVEIGAPIIEPAQTFKAGFPPTKSMGLTILSSILSLTDATLFETLVLLTRDLAESFPGSTASDQFSAAAALYIATPPSFLSSKDGSRVSNAPFSEYNALEALRPSLSSCSVSRTLKYRQRLEVAILQILCAALVREEALIALKNSAKRKISVFSILAFEANGQRYSNVKERDLHLTQLSKHIESVDMRSSFLLDLIAMSSVSTKLDEIYRVQRASAATAIIFYVQRSLGSLKDTDLLVRRRDGRNGLLARAFASQLLCSSELLPNEAASELIEVILGTLVKELRLIKQSANASFLLALLGLPEDMSTDLLIFKKSGQQRIGDCFDAILQLIERQCFEQYVEHFFLGSMCYEIMYRLCSFNAASFSQVAASYAVQRLRDVDFWPQQLKVGLLSASEVASSNNAQSLYKVHALSWIMKGAAAELGVICGLGKPSSGSSVTRNTDQYSRFMRRVFDINFFANILDVLPLEKMPLDHSLSPPSESNIRSSKVMINGSPDVVDGYELVDGKKLCKSANVSSGSIEENSLCRWSEQWNFHVMKDCASAHMGNALYMLVGCASSTAKVDVYPAYESASWLQLLSAMLDRMSTNSLHCGHPFDSVYYTTASRNLALAMFMASELVRSNDSHDFSSIAYTCKQISRLIACSDEDRGSGPGRGRKAERTAILATSLSQLLSLLPANQMRDHIEDIRNAAIVLAGLATEQSLGNILSSECLASRACLMQIFRMHFDDHENFYRLVLTYSTRSHAGGLVVDLISPVRTLDGSIIPLLLVIAQTRGGSDLLIQRGILDALLDAARKYSAEESTFLASHSATAAYGNKDIVTPSFFVDHVRLMIAILSNQSDSGLKKASDISDRLSTILYTYQPLIERLVSSFPIDGDKLRVVIQCIAKIYVSSARQNAINSQSLVYTKRDARYAIEAKVVDLIMHMTENPLPTSIQKPLPVILEKSEDLNVTSFVTSKNLSKTWWDSLGVIASDIVKICNLASLGVKTIRDGLLVLRHSQILVREISIRSLSRALCRCLDAAKWAEFHAASTAADQAFAFRSAVLELTEDIMAFTHSRVRQLKADQMFDAADAQILRAALDHVALDAQQGKFLSGFPVDENSADLTPDLAKALRQETDLYC</sequence>
<accession>A0A1Z5K0X8</accession>
<dbReference type="Pfam" id="PF11894">
    <property type="entry name" value="Nup192"/>
    <property type="match status" value="2"/>
</dbReference>
<dbReference type="PANTHER" id="PTHR31344">
    <property type="entry name" value="NUCLEAR PORE COMPLEX PROTEIN NUP205"/>
    <property type="match status" value="1"/>
</dbReference>
<gene>
    <name evidence="6" type="ORF">FisN_37Lh024</name>
</gene>
<comment type="subcellular location">
    <subcellularLocation>
        <location evidence="1">Nucleus</location>
    </subcellularLocation>
</comment>
<organism evidence="6 7">
    <name type="scientific">Fistulifera solaris</name>
    <name type="common">Oleaginous diatom</name>
    <dbReference type="NCBI Taxonomy" id="1519565"/>
    <lineage>
        <taxon>Eukaryota</taxon>
        <taxon>Sar</taxon>
        <taxon>Stramenopiles</taxon>
        <taxon>Ochrophyta</taxon>
        <taxon>Bacillariophyta</taxon>
        <taxon>Bacillariophyceae</taxon>
        <taxon>Bacillariophycidae</taxon>
        <taxon>Naviculales</taxon>
        <taxon>Naviculaceae</taxon>
        <taxon>Fistulifera</taxon>
    </lineage>
</organism>
<evidence type="ECO:0000256" key="4">
    <source>
        <dbReference type="ARBA" id="ARBA00023242"/>
    </source>
</evidence>
<protein>
    <recommendedName>
        <fullName evidence="8">Nuclear pore complex protein Nup205</fullName>
    </recommendedName>
</protein>
<dbReference type="GO" id="GO:0005643">
    <property type="term" value="C:nuclear pore"/>
    <property type="evidence" value="ECO:0007669"/>
    <property type="project" value="InterPro"/>
</dbReference>
<evidence type="ECO:0000313" key="6">
    <source>
        <dbReference type="EMBL" id="GAX19756.1"/>
    </source>
</evidence>
<feature type="region of interest" description="Disordered" evidence="5">
    <location>
        <begin position="43"/>
        <end position="63"/>
    </location>
</feature>
<reference evidence="6 7" key="1">
    <citation type="journal article" date="2015" name="Plant Cell">
        <title>Oil accumulation by the oleaginous diatom Fistulifera solaris as revealed by the genome and transcriptome.</title>
        <authorList>
            <person name="Tanaka T."/>
            <person name="Maeda Y."/>
            <person name="Veluchamy A."/>
            <person name="Tanaka M."/>
            <person name="Abida H."/>
            <person name="Marechal E."/>
            <person name="Bowler C."/>
            <person name="Muto M."/>
            <person name="Sunaga Y."/>
            <person name="Tanaka M."/>
            <person name="Yoshino T."/>
            <person name="Taniguchi T."/>
            <person name="Fukuda Y."/>
            <person name="Nemoto M."/>
            <person name="Matsumoto M."/>
            <person name="Wong P.S."/>
            <person name="Aburatani S."/>
            <person name="Fujibuchi W."/>
        </authorList>
    </citation>
    <scope>NUCLEOTIDE SEQUENCE [LARGE SCALE GENOMIC DNA]</scope>
    <source>
        <strain evidence="6 7">JPCC DA0580</strain>
    </source>
</reference>
<dbReference type="EMBL" id="BDSP01000138">
    <property type="protein sequence ID" value="GAX19756.1"/>
    <property type="molecule type" value="Genomic_DNA"/>
</dbReference>
<keyword evidence="7" id="KW-1185">Reference proteome</keyword>
<dbReference type="PANTHER" id="PTHR31344:SF0">
    <property type="entry name" value="NUCLEAR PORE COMPLEX PROTEIN NUP205"/>
    <property type="match status" value="1"/>
</dbReference>
<evidence type="ECO:0000256" key="2">
    <source>
        <dbReference type="ARBA" id="ARBA00005892"/>
    </source>
</evidence>
<comment type="caution">
    <text evidence="6">The sequence shown here is derived from an EMBL/GenBank/DDBJ whole genome shotgun (WGS) entry which is preliminary data.</text>
</comment>
<evidence type="ECO:0000313" key="7">
    <source>
        <dbReference type="Proteomes" id="UP000198406"/>
    </source>
</evidence>
<name>A0A1Z5K0X8_FISSO</name>
<dbReference type="OrthoDB" id="2019644at2759"/>
<evidence type="ECO:0008006" key="8">
    <source>
        <dbReference type="Google" id="ProtNLM"/>
    </source>
</evidence>
<evidence type="ECO:0000256" key="3">
    <source>
        <dbReference type="ARBA" id="ARBA00022448"/>
    </source>
</evidence>
<comment type="similarity">
    <text evidence="2">Belongs to the NUP186/NUP192/NUP205 family.</text>
</comment>
<keyword evidence="3" id="KW-0813">Transport</keyword>
<dbReference type="InParanoid" id="A0A1Z5K0X8"/>
<dbReference type="InterPro" id="IPR021827">
    <property type="entry name" value="Nup186/Nup192/Nup205"/>
</dbReference>
<evidence type="ECO:0000256" key="5">
    <source>
        <dbReference type="SAM" id="MobiDB-lite"/>
    </source>
</evidence>
<evidence type="ECO:0000256" key="1">
    <source>
        <dbReference type="ARBA" id="ARBA00004123"/>
    </source>
</evidence>
<dbReference type="Proteomes" id="UP000198406">
    <property type="component" value="Unassembled WGS sequence"/>
</dbReference>